<dbReference type="AlphaFoldDB" id="A0A484ZJV3"/>
<reference evidence="5 6" key="1">
    <citation type="submission" date="2019-03" db="EMBL/GenBank/DDBJ databases">
        <authorList>
            <consortium name="Pathogen Informatics"/>
        </authorList>
    </citation>
    <scope>NUCLEOTIDE SEQUENCE [LARGE SCALE GENOMIC DNA]</scope>
    <source>
        <strain evidence="5 6">NCTC12282</strain>
    </source>
</reference>
<organism evidence="5 6">
    <name type="scientific">Budvicia aquatica</name>
    <dbReference type="NCBI Taxonomy" id="82979"/>
    <lineage>
        <taxon>Bacteria</taxon>
        <taxon>Pseudomonadati</taxon>
        <taxon>Pseudomonadota</taxon>
        <taxon>Gammaproteobacteria</taxon>
        <taxon>Enterobacterales</taxon>
        <taxon>Budviciaceae</taxon>
        <taxon>Budvicia</taxon>
    </lineage>
</organism>
<keyword evidence="3" id="KW-0804">Transcription</keyword>
<dbReference type="Pfam" id="PF06445">
    <property type="entry name" value="GyrI-like"/>
    <property type="match status" value="1"/>
</dbReference>
<sequence length="288" mass="33860">MQVVSDILKWIEENLDNNIRIEDVVNKSGYSRRGIQLIFKEYTGLPLGSYIRHRKLCRSAMLLRLTNQSIFDISDQLGFDSQTSFSREFKKYFDYTPNKYRANPSWDLKKFRARIILDEGNQLVPSFRYLNDDAIFGCNNNSYKISYQKSFLQPSTNDNDIRLDIVKKNIKTSKKTLLILSKFKPSKLDHHILDIDTIIAFEDSIIKSNEGHKRYDIDSGLYVMFPYKGNWSELSSFSRKIYTEIFPAYGLSRRPGYDIEIFYYNDSLLLDDYSDITVECDYYIPISK</sequence>
<dbReference type="GO" id="GO:0003700">
    <property type="term" value="F:DNA-binding transcription factor activity"/>
    <property type="evidence" value="ECO:0007669"/>
    <property type="project" value="InterPro"/>
</dbReference>
<name>A0A484ZJV3_9GAMM</name>
<dbReference type="SUPFAM" id="SSF46689">
    <property type="entry name" value="Homeodomain-like"/>
    <property type="match status" value="2"/>
</dbReference>
<dbReference type="Pfam" id="PF12833">
    <property type="entry name" value="HTH_18"/>
    <property type="match status" value="1"/>
</dbReference>
<proteinExistence type="predicted"/>
<dbReference type="RefSeq" id="WP_029096451.1">
    <property type="nucleotide sequence ID" value="NZ_CAADJA010000002.1"/>
</dbReference>
<keyword evidence="1" id="KW-0805">Transcription regulation</keyword>
<protein>
    <submittedName>
        <fullName evidence="5">Right origin-binding protein</fullName>
    </submittedName>
</protein>
<dbReference type="Gene3D" id="3.20.80.10">
    <property type="entry name" value="Regulatory factor, effector binding domain"/>
    <property type="match status" value="1"/>
</dbReference>
<dbReference type="PANTHER" id="PTHR47504">
    <property type="entry name" value="RIGHT ORIGIN-BINDING PROTEIN"/>
    <property type="match status" value="1"/>
</dbReference>
<dbReference type="PROSITE" id="PS00041">
    <property type="entry name" value="HTH_ARAC_FAMILY_1"/>
    <property type="match status" value="1"/>
</dbReference>
<gene>
    <name evidence="5" type="primary">rob_4</name>
    <name evidence="5" type="ORF">NCTC12282_03368</name>
</gene>
<dbReference type="EMBL" id="CAADJA010000002">
    <property type="protein sequence ID" value="VFS48772.1"/>
    <property type="molecule type" value="Genomic_DNA"/>
</dbReference>
<evidence type="ECO:0000256" key="3">
    <source>
        <dbReference type="ARBA" id="ARBA00023163"/>
    </source>
</evidence>
<dbReference type="InterPro" id="IPR018060">
    <property type="entry name" value="HTH_AraC"/>
</dbReference>
<dbReference type="SMART" id="SM00342">
    <property type="entry name" value="HTH_ARAC"/>
    <property type="match status" value="1"/>
</dbReference>
<dbReference type="InterPro" id="IPR029442">
    <property type="entry name" value="GyrI-like"/>
</dbReference>
<evidence type="ECO:0000256" key="2">
    <source>
        <dbReference type="ARBA" id="ARBA00023125"/>
    </source>
</evidence>
<evidence type="ECO:0000313" key="5">
    <source>
        <dbReference type="EMBL" id="VFS48772.1"/>
    </source>
</evidence>
<dbReference type="Gene3D" id="1.10.10.60">
    <property type="entry name" value="Homeodomain-like"/>
    <property type="match status" value="2"/>
</dbReference>
<dbReference type="PANTHER" id="PTHR47504:SF3">
    <property type="entry name" value="HTH-TYPE TRANSCRIPTIONAL REGULATOR YKGA-RELATED"/>
    <property type="match status" value="1"/>
</dbReference>
<dbReference type="InterPro" id="IPR011256">
    <property type="entry name" value="Reg_factor_effector_dom_sf"/>
</dbReference>
<keyword evidence="2" id="KW-0238">DNA-binding</keyword>
<accession>A0A484ZJV3</accession>
<evidence type="ECO:0000313" key="6">
    <source>
        <dbReference type="Proteomes" id="UP000373449"/>
    </source>
</evidence>
<dbReference type="InterPro" id="IPR020449">
    <property type="entry name" value="Tscrpt_reg_AraC-type_HTH"/>
</dbReference>
<dbReference type="InterPro" id="IPR009057">
    <property type="entry name" value="Homeodomain-like_sf"/>
</dbReference>
<dbReference type="GO" id="GO:0043565">
    <property type="term" value="F:sequence-specific DNA binding"/>
    <property type="evidence" value="ECO:0007669"/>
    <property type="project" value="InterPro"/>
</dbReference>
<evidence type="ECO:0000259" key="4">
    <source>
        <dbReference type="PROSITE" id="PS01124"/>
    </source>
</evidence>
<dbReference type="SUPFAM" id="SSF55136">
    <property type="entry name" value="Probable bacterial effector-binding domain"/>
    <property type="match status" value="1"/>
</dbReference>
<feature type="domain" description="HTH araC/xylS-type" evidence="4">
    <location>
        <begin position="5"/>
        <end position="103"/>
    </location>
</feature>
<dbReference type="InterPro" id="IPR018062">
    <property type="entry name" value="HTH_AraC-typ_CS"/>
</dbReference>
<dbReference type="Proteomes" id="UP000373449">
    <property type="component" value="Unassembled WGS sequence"/>
</dbReference>
<dbReference type="PROSITE" id="PS01124">
    <property type="entry name" value="HTH_ARAC_FAMILY_2"/>
    <property type="match status" value="1"/>
</dbReference>
<dbReference type="PRINTS" id="PR00032">
    <property type="entry name" value="HTHARAC"/>
</dbReference>
<dbReference type="InterPro" id="IPR050959">
    <property type="entry name" value="MarA-like"/>
</dbReference>
<evidence type="ECO:0000256" key="1">
    <source>
        <dbReference type="ARBA" id="ARBA00023015"/>
    </source>
</evidence>